<dbReference type="InterPro" id="IPR036942">
    <property type="entry name" value="Beta-barrel_TonB_sf"/>
</dbReference>
<dbReference type="GO" id="GO:0009279">
    <property type="term" value="C:cell outer membrane"/>
    <property type="evidence" value="ECO:0007669"/>
    <property type="project" value="UniProtKB-SubCell"/>
</dbReference>
<organism evidence="13 14">
    <name type="scientific">Chryseobacterium bernardetii</name>
    <dbReference type="NCBI Taxonomy" id="1241978"/>
    <lineage>
        <taxon>Bacteria</taxon>
        <taxon>Pseudomonadati</taxon>
        <taxon>Bacteroidota</taxon>
        <taxon>Flavobacteriia</taxon>
        <taxon>Flavobacteriales</taxon>
        <taxon>Weeksellaceae</taxon>
        <taxon>Chryseobacterium group</taxon>
        <taxon>Chryseobacterium</taxon>
    </lineage>
</organism>
<keyword evidence="2 8" id="KW-0813">Transport</keyword>
<dbReference type="Proteomes" id="UP000271193">
    <property type="component" value="Chromosome"/>
</dbReference>
<dbReference type="InterPro" id="IPR012910">
    <property type="entry name" value="Plug_dom"/>
</dbReference>
<dbReference type="Pfam" id="PF00593">
    <property type="entry name" value="TonB_dep_Rec_b-barrel"/>
    <property type="match status" value="1"/>
</dbReference>
<evidence type="ECO:0000313" key="13">
    <source>
        <dbReference type="EMBL" id="AZB25672.1"/>
    </source>
</evidence>
<feature type="domain" description="TonB-dependent receptor-like beta-barrel" evidence="11">
    <location>
        <begin position="423"/>
        <end position="905"/>
    </location>
</feature>
<evidence type="ECO:0000256" key="10">
    <source>
        <dbReference type="SAM" id="SignalP"/>
    </source>
</evidence>
<feature type="signal peptide" evidence="10">
    <location>
        <begin position="1"/>
        <end position="23"/>
    </location>
</feature>
<dbReference type="EMBL" id="CP033932">
    <property type="protein sequence ID" value="AZB25672.1"/>
    <property type="molecule type" value="Genomic_DNA"/>
</dbReference>
<evidence type="ECO:0000256" key="3">
    <source>
        <dbReference type="ARBA" id="ARBA00022452"/>
    </source>
</evidence>
<feature type="chain" id="PRO_5018121821" evidence="10">
    <location>
        <begin position="24"/>
        <end position="970"/>
    </location>
</feature>
<dbReference type="InterPro" id="IPR037066">
    <property type="entry name" value="Plug_dom_sf"/>
</dbReference>
<dbReference type="PANTHER" id="PTHR47234:SF3">
    <property type="entry name" value="SECRETIN_TONB SHORT N-TERMINAL DOMAIN-CONTAINING PROTEIN"/>
    <property type="match status" value="1"/>
</dbReference>
<keyword evidence="4 8" id="KW-0812">Transmembrane</keyword>
<dbReference type="PROSITE" id="PS52016">
    <property type="entry name" value="TONB_DEPENDENT_REC_3"/>
    <property type="match status" value="1"/>
</dbReference>
<keyword evidence="5 9" id="KW-0798">TonB box</keyword>
<evidence type="ECO:0000313" key="14">
    <source>
        <dbReference type="Proteomes" id="UP000271193"/>
    </source>
</evidence>
<evidence type="ECO:0000256" key="1">
    <source>
        <dbReference type="ARBA" id="ARBA00004571"/>
    </source>
</evidence>
<dbReference type="Pfam" id="PF07715">
    <property type="entry name" value="Plug"/>
    <property type="match status" value="1"/>
</dbReference>
<keyword evidence="7 8" id="KW-0998">Cell outer membrane</keyword>
<evidence type="ECO:0000256" key="6">
    <source>
        <dbReference type="ARBA" id="ARBA00023136"/>
    </source>
</evidence>
<comment type="subcellular location">
    <subcellularLocation>
        <location evidence="1 8">Cell outer membrane</location>
        <topology evidence="1 8">Multi-pass membrane protein</topology>
    </subcellularLocation>
</comment>
<evidence type="ECO:0000256" key="4">
    <source>
        <dbReference type="ARBA" id="ARBA00022692"/>
    </source>
</evidence>
<dbReference type="Gene3D" id="2.40.170.20">
    <property type="entry name" value="TonB-dependent receptor, beta-barrel domain"/>
    <property type="match status" value="1"/>
</dbReference>
<gene>
    <name evidence="13" type="ORF">EG339_14285</name>
</gene>
<dbReference type="PANTHER" id="PTHR47234">
    <property type="match status" value="1"/>
</dbReference>
<evidence type="ECO:0000259" key="12">
    <source>
        <dbReference type="Pfam" id="PF07715"/>
    </source>
</evidence>
<keyword evidence="3 8" id="KW-1134">Transmembrane beta strand</keyword>
<comment type="similarity">
    <text evidence="8 9">Belongs to the TonB-dependent receptor family.</text>
</comment>
<evidence type="ECO:0000256" key="2">
    <source>
        <dbReference type="ARBA" id="ARBA00022448"/>
    </source>
</evidence>
<proteinExistence type="inferred from homology"/>
<keyword evidence="13" id="KW-0675">Receptor</keyword>
<dbReference type="SUPFAM" id="SSF56935">
    <property type="entry name" value="Porins"/>
    <property type="match status" value="1"/>
</dbReference>
<protein>
    <submittedName>
        <fullName evidence="13">TonB-dependent receptor</fullName>
    </submittedName>
</protein>
<dbReference type="RefSeq" id="WP_123870623.1">
    <property type="nucleotide sequence ID" value="NZ_CP033932.1"/>
</dbReference>
<evidence type="ECO:0000259" key="11">
    <source>
        <dbReference type="Pfam" id="PF00593"/>
    </source>
</evidence>
<evidence type="ECO:0000256" key="5">
    <source>
        <dbReference type="ARBA" id="ARBA00023077"/>
    </source>
</evidence>
<dbReference type="InterPro" id="IPR000531">
    <property type="entry name" value="Beta-barrel_TonB"/>
</dbReference>
<feature type="domain" description="TonB-dependent receptor plug" evidence="12">
    <location>
        <begin position="52"/>
        <end position="172"/>
    </location>
</feature>
<evidence type="ECO:0000256" key="8">
    <source>
        <dbReference type="PROSITE-ProRule" id="PRU01360"/>
    </source>
</evidence>
<evidence type="ECO:0000256" key="9">
    <source>
        <dbReference type="RuleBase" id="RU003357"/>
    </source>
</evidence>
<keyword evidence="10" id="KW-0732">Signal</keyword>
<dbReference type="GeneID" id="99065974"/>
<dbReference type="Gene3D" id="2.170.130.10">
    <property type="entry name" value="TonB-dependent receptor, plug domain"/>
    <property type="match status" value="1"/>
</dbReference>
<evidence type="ECO:0000256" key="7">
    <source>
        <dbReference type="ARBA" id="ARBA00023237"/>
    </source>
</evidence>
<dbReference type="InterPro" id="IPR039426">
    <property type="entry name" value="TonB-dep_rcpt-like"/>
</dbReference>
<keyword evidence="14" id="KW-1185">Reference proteome</keyword>
<dbReference type="KEGG" id="cben:EG339_14285"/>
<name>A0A3G6T8R2_9FLAO</name>
<sequence length="970" mass="105872">MKKNYQKIIFLGTLFFVSANAYAQVKDSIKVKSVDEVKITVGSRNKSRVATDTPVPVDVINIGSQSVLSPQTDLNQILNYAAPSFTSNSTTVADGTDHVDPAQLRGLGPDQVLVLLNGKRRHTSSLVNINGSPGRGSVGTDLNAIPAFAIERLEVLRDGASAQYGSDAIAGVINVIMKKNTNAFTAAITGGGFNSKGANDHHGGWDGDKYQLDLNYGTKIGSNGFINFTASLLHRNDTRRAKSAAGDIFNAYNAIEQRALEKGVNISSLFGNINNTSNTQQIVNYIHQYAQDVSYFTAAQQASIQSANTITALQNLLKADVTENELAYRGLTRDDFNMRVGQSRLGSGQFFMNSEFDLSSTIRGYAFGGISYRSGNAAGFYRRPNQNRTSTSIYPNGFLPEIASDVIDLSFAAGFKGKLGNINYDISNTFGRNTFDYTIKNTANASMLYPSKKEFNAGGLGFSQNTINADFDTKIDWLKGFNVAFGGEMRFEKYKIEKGEEASWALYDINGNIQTPGTNPLLKPTDFFGVYTPPNPDFPIGPNNQGSTTSTRPGGAQVFPGFRPENALNKGRHSVAVYADTELDVTDRWLLSAALRFENYSDFGSTFNYKVATRYKLTDNINIRAAHSTGFRAPSLQQIYFNATATQFVGGVPYEVGTFSNDSDAAKYLGIPQLKQEESKSYSVGFTAKIPQANLTFTVDGYYIKIKNRVVLTDQFSRPSGTYPADSDLGKLQAAFDKANANAATFFANAIDTQTKGIEGVISHRARFSQTLALNSDFAVTVSKTNRVGDIHGSDVLINAGQINRYYSESSRVYLEEAIPRFKASLNNALEINKFSVLLRNVYFGKVTDPNTMDANGDGIVSGEIINGQAVATEHPVWGGKIITDLSVGYMFTKNFKLTIGANNLFDIYPDKNYGPTMVKTPSLNASGNLVYVDAPAIDLSNQNQFVYSRNVSQFGMNGRFLFARVNLNF</sequence>
<keyword evidence="6 8" id="KW-0472">Membrane</keyword>
<accession>A0A3G6T8R2</accession>
<dbReference type="AlphaFoldDB" id="A0A3G6T8R2"/>
<reference evidence="14" key="1">
    <citation type="submission" date="2018-11" db="EMBL/GenBank/DDBJ databases">
        <title>Proposal to divide the Flavobacteriaceae and reorganize its genera based on Amino Acid Identity values calculated from whole genome sequences.</title>
        <authorList>
            <person name="Nicholson A.C."/>
            <person name="Gulvik C.A."/>
            <person name="Whitney A.M."/>
            <person name="Humrighouse B.W."/>
            <person name="Bell M."/>
            <person name="Holmes B."/>
            <person name="Steigerwalt A.G."/>
            <person name="Villarma A."/>
            <person name="Sheth M."/>
            <person name="Batra D."/>
            <person name="Pryor J."/>
            <person name="Bernardet J.-F."/>
            <person name="Hugo C."/>
            <person name="Kampfer P."/>
            <person name="Newman J."/>
            <person name="McQuiston J.R."/>
        </authorList>
    </citation>
    <scope>NUCLEOTIDE SEQUENCE [LARGE SCALE GENOMIC DNA]</scope>
    <source>
        <strain evidence="14">G0229</strain>
    </source>
</reference>